<accession>A0A2V3IQ44</accession>
<keyword evidence="1" id="KW-0472">Membrane</keyword>
<dbReference type="AlphaFoldDB" id="A0A2V3IQ44"/>
<evidence type="ECO:0000256" key="1">
    <source>
        <dbReference type="SAM" id="Phobius"/>
    </source>
</evidence>
<feature type="transmembrane region" description="Helical" evidence="1">
    <location>
        <begin position="6"/>
        <end position="28"/>
    </location>
</feature>
<comment type="caution">
    <text evidence="2">The sequence shown here is derived from an EMBL/GenBank/DDBJ whole genome shotgun (WGS) entry which is preliminary data.</text>
</comment>
<protein>
    <submittedName>
        <fullName evidence="2">Uncharacterized protein</fullName>
    </submittedName>
</protein>
<organism evidence="2 3">
    <name type="scientific">Gracilariopsis chorda</name>
    <dbReference type="NCBI Taxonomy" id="448386"/>
    <lineage>
        <taxon>Eukaryota</taxon>
        <taxon>Rhodophyta</taxon>
        <taxon>Florideophyceae</taxon>
        <taxon>Rhodymeniophycidae</taxon>
        <taxon>Gracilariales</taxon>
        <taxon>Gracilariaceae</taxon>
        <taxon>Gracilariopsis</taxon>
    </lineage>
</organism>
<reference evidence="2 3" key="1">
    <citation type="journal article" date="2018" name="Mol. Biol. Evol.">
        <title>Analysis of the draft genome of the red seaweed Gracilariopsis chorda provides insights into genome size evolution in Rhodophyta.</title>
        <authorList>
            <person name="Lee J."/>
            <person name="Yang E.C."/>
            <person name="Graf L."/>
            <person name="Yang J.H."/>
            <person name="Qiu H."/>
            <person name="Zel Zion U."/>
            <person name="Chan C.X."/>
            <person name="Stephens T.G."/>
            <person name="Weber A.P.M."/>
            <person name="Boo G.H."/>
            <person name="Boo S.M."/>
            <person name="Kim K.M."/>
            <person name="Shin Y."/>
            <person name="Jung M."/>
            <person name="Lee S.J."/>
            <person name="Yim H.S."/>
            <person name="Lee J.H."/>
            <person name="Bhattacharya D."/>
            <person name="Yoon H.S."/>
        </authorList>
    </citation>
    <scope>NUCLEOTIDE SEQUENCE [LARGE SCALE GENOMIC DNA]</scope>
    <source>
        <strain evidence="2 3">SKKU-2015</strain>
        <tissue evidence="2">Whole body</tissue>
    </source>
</reference>
<keyword evidence="3" id="KW-1185">Reference proteome</keyword>
<evidence type="ECO:0000313" key="2">
    <source>
        <dbReference type="EMBL" id="PXF43250.1"/>
    </source>
</evidence>
<dbReference type="EMBL" id="NBIV01000132">
    <property type="protein sequence ID" value="PXF43250.1"/>
    <property type="molecule type" value="Genomic_DNA"/>
</dbReference>
<name>A0A2V3IQ44_9FLOR</name>
<evidence type="ECO:0000313" key="3">
    <source>
        <dbReference type="Proteomes" id="UP000247409"/>
    </source>
</evidence>
<dbReference type="Proteomes" id="UP000247409">
    <property type="component" value="Unassembled WGS sequence"/>
</dbReference>
<keyword evidence="1" id="KW-1133">Transmembrane helix</keyword>
<sequence length="70" mass="7474">MNTNESISTGLLMISRGFIKLLVVLVVIDVVGHISKDPANQTVSVAKDNNGTTFHVLFQLYLLAAGATSE</sequence>
<gene>
    <name evidence="2" type="ORF">BWQ96_07023</name>
</gene>
<keyword evidence="1" id="KW-0812">Transmembrane</keyword>
<proteinExistence type="predicted"/>